<proteinExistence type="predicted"/>
<evidence type="ECO:0000313" key="3">
    <source>
        <dbReference type="Proteomes" id="UP000054047"/>
    </source>
</evidence>
<evidence type="ECO:0000313" key="2">
    <source>
        <dbReference type="EMBL" id="KIH69588.1"/>
    </source>
</evidence>
<dbReference type="AlphaFoldDB" id="A0A0C2DHZ4"/>
<sequence>MNEKVRQHLHTYLDTHPDLLPQLRDLMPAEPGVMKAGMACLMVGVVEDPHRWWAWAQATEFYRYLKNQLSSMITLEEVRVPKTVQKTGKPSEARDLPGRPTIRDGRVSKRHLRRAEKKKGTQLTMRNREGPRRIRPGPLNRSEDRSRNCGGHVR</sequence>
<protein>
    <submittedName>
        <fullName evidence="2">Uncharacterized protein</fullName>
    </submittedName>
</protein>
<accession>A0A0C2DHZ4</accession>
<dbReference type="Proteomes" id="UP000054047">
    <property type="component" value="Unassembled WGS sequence"/>
</dbReference>
<organism evidence="2 3">
    <name type="scientific">Ancylostoma duodenale</name>
    <dbReference type="NCBI Taxonomy" id="51022"/>
    <lineage>
        <taxon>Eukaryota</taxon>
        <taxon>Metazoa</taxon>
        <taxon>Ecdysozoa</taxon>
        <taxon>Nematoda</taxon>
        <taxon>Chromadorea</taxon>
        <taxon>Rhabditida</taxon>
        <taxon>Rhabditina</taxon>
        <taxon>Rhabditomorpha</taxon>
        <taxon>Strongyloidea</taxon>
        <taxon>Ancylostomatidae</taxon>
        <taxon>Ancylostomatinae</taxon>
        <taxon>Ancylostoma</taxon>
    </lineage>
</organism>
<feature type="compositionally biased region" description="Basic residues" evidence="1">
    <location>
        <begin position="108"/>
        <end position="117"/>
    </location>
</feature>
<reference evidence="2 3" key="1">
    <citation type="submission" date="2013-12" db="EMBL/GenBank/DDBJ databases">
        <title>Draft genome of the parsitic nematode Ancylostoma duodenale.</title>
        <authorList>
            <person name="Mitreva M."/>
        </authorList>
    </citation>
    <scope>NUCLEOTIDE SEQUENCE [LARGE SCALE GENOMIC DNA]</scope>
    <source>
        <strain evidence="2 3">Zhejiang</strain>
    </source>
</reference>
<feature type="region of interest" description="Disordered" evidence="1">
    <location>
        <begin position="84"/>
        <end position="154"/>
    </location>
</feature>
<evidence type="ECO:0000256" key="1">
    <source>
        <dbReference type="SAM" id="MobiDB-lite"/>
    </source>
</evidence>
<dbReference type="OrthoDB" id="5866377at2759"/>
<name>A0A0C2DHZ4_9BILA</name>
<keyword evidence="3" id="KW-1185">Reference proteome</keyword>
<gene>
    <name evidence="2" type="ORF">ANCDUO_00067</name>
</gene>
<feature type="compositionally biased region" description="Basic and acidic residues" evidence="1">
    <location>
        <begin position="89"/>
        <end position="107"/>
    </location>
</feature>
<dbReference type="EMBL" id="KN726136">
    <property type="protein sequence ID" value="KIH69588.1"/>
    <property type="molecule type" value="Genomic_DNA"/>
</dbReference>